<name>A0A6M3K251_9ZZZZ</name>
<evidence type="ECO:0000313" key="2">
    <source>
        <dbReference type="EMBL" id="QJA75691.1"/>
    </source>
</evidence>
<evidence type="ECO:0000313" key="1">
    <source>
        <dbReference type="EMBL" id="QJA60462.1"/>
    </source>
</evidence>
<accession>A0A6M3K251</accession>
<reference evidence="2" key="1">
    <citation type="submission" date="2020-03" db="EMBL/GenBank/DDBJ databases">
        <title>The deep terrestrial virosphere.</title>
        <authorList>
            <person name="Holmfeldt K."/>
            <person name="Nilsson E."/>
            <person name="Simone D."/>
            <person name="Lopez-Fernandez M."/>
            <person name="Wu X."/>
            <person name="de Brujin I."/>
            <person name="Lundin D."/>
            <person name="Andersson A."/>
            <person name="Bertilsson S."/>
            <person name="Dopson M."/>
        </authorList>
    </citation>
    <scope>NUCLEOTIDE SEQUENCE</scope>
    <source>
        <strain evidence="2">MM415A01721</strain>
        <strain evidence="1">MM415B01114</strain>
    </source>
</reference>
<gene>
    <name evidence="2" type="ORF">MM415A01721_0011</name>
    <name evidence="1" type="ORF">MM415B01114_0012</name>
</gene>
<organism evidence="2">
    <name type="scientific">viral metagenome</name>
    <dbReference type="NCBI Taxonomy" id="1070528"/>
    <lineage>
        <taxon>unclassified sequences</taxon>
        <taxon>metagenomes</taxon>
        <taxon>organismal metagenomes</taxon>
    </lineage>
</organism>
<sequence>MSIKRQVEEILNSKREARYLIHDSDRALLKLIQDYQGTLMEALEIGLVKLNFKAPTGFYINLRKGEQYDRDQA</sequence>
<dbReference type="AlphaFoldDB" id="A0A6M3K251"/>
<protein>
    <submittedName>
        <fullName evidence="2">Uncharacterized protein</fullName>
    </submittedName>
</protein>
<dbReference type="EMBL" id="MT141410">
    <property type="protein sequence ID" value="QJA60462.1"/>
    <property type="molecule type" value="Genomic_DNA"/>
</dbReference>
<dbReference type="EMBL" id="MT142179">
    <property type="protein sequence ID" value="QJA75691.1"/>
    <property type="molecule type" value="Genomic_DNA"/>
</dbReference>
<proteinExistence type="predicted"/>